<dbReference type="AlphaFoldDB" id="Q6BPS0"/>
<feature type="transmembrane region" description="Helical" evidence="10">
    <location>
        <begin position="190"/>
        <end position="210"/>
    </location>
</feature>
<dbReference type="EMBL" id="CR382137">
    <property type="protein sequence ID" value="CAG88039.1"/>
    <property type="molecule type" value="Genomic_DNA"/>
</dbReference>
<feature type="transmembrane region" description="Helical" evidence="10">
    <location>
        <begin position="512"/>
        <end position="531"/>
    </location>
</feature>
<proteinExistence type="inferred from homology"/>
<sequence>MSDKEDARSVVESAIGGSSSNDTGSNEKASSKWQNFRDSFKRPAEEKEIEYGQNDNLNDIEKANIGASKSPLMRDLKNRHLQMIAIGGSVGTGLLIGSGSSLRTGGPAALLIAWGLVGTMVFCTIHALGEMCVAFPVSGAFSSYATRFVDPSWGFAVGWNYAIMWLIVLPLELVAAAMSIQYWDSTINPVAWVAIFYIFIFVINLFGVKGYGEAEFYLAIVKIIAIIGFIILGIVLVCGGGPTHEFIGGKNFHNPGAFANGFKGVCTVFVTASYSLAGSEMVGLAAAETANPKKTLPKAIKQVFWRIFLFYILSLTFIGLIVPYDSEELLGSSSTGSASPFVIAIKIGGINALPSIFNAVILISVLSVGNSAVYGCSRTIQSLGAQGLGPKILNYVDRRGRPLAGLAISGIFGLLCFLSAYENEGEVFTWLLSVSGLATIFSWFSIGLCHLRFRAALRYQGRSTDELSFTSIAGIWGSIYSMIFLIVVLGVQFWVALFPIGSDGKPNVTSFFQNYLGVFVILLFYVCHKVYSRNWKFYIKLSEIDLDTGRRETDVDLMNYEMEEDTIKEGVPMYLRLWRSLV</sequence>
<dbReference type="GeneID" id="2902986"/>
<feature type="transmembrane region" description="Helical" evidence="10">
    <location>
        <begin position="157"/>
        <end position="178"/>
    </location>
</feature>
<comment type="similarity">
    <text evidence="2">Belongs to the amino acid-polyamine-organocation (APC) superfamily. YAT (TC 2.A.3.10) family.</text>
</comment>
<accession>Q6BPS0</accession>
<comment type="subcellular location">
    <subcellularLocation>
        <location evidence="1">Cell membrane</location>
        <topology evidence="1">Multi-pass membrane protein</topology>
    </subcellularLocation>
</comment>
<name>Q6BPS0_DEBHA</name>
<protein>
    <submittedName>
        <fullName evidence="12">DEHA2E11308p</fullName>
    </submittedName>
</protein>
<evidence type="ECO:0000256" key="4">
    <source>
        <dbReference type="ARBA" id="ARBA00022475"/>
    </source>
</evidence>
<dbReference type="VEuPathDB" id="FungiDB:DEHA2E11308g"/>
<feature type="transmembrane region" description="Helical" evidence="10">
    <location>
        <begin position="472"/>
        <end position="500"/>
    </location>
</feature>
<evidence type="ECO:0000313" key="13">
    <source>
        <dbReference type="Proteomes" id="UP000000599"/>
    </source>
</evidence>
<feature type="transmembrane region" description="Helical" evidence="10">
    <location>
        <begin position="342"/>
        <end position="368"/>
    </location>
</feature>
<dbReference type="InterPro" id="IPR004841">
    <property type="entry name" value="AA-permease/SLC12A_dom"/>
</dbReference>
<dbReference type="PIRSF" id="PIRSF006060">
    <property type="entry name" value="AA_transporter"/>
    <property type="match status" value="1"/>
</dbReference>
<feature type="compositionally biased region" description="Polar residues" evidence="9">
    <location>
        <begin position="16"/>
        <end position="37"/>
    </location>
</feature>
<dbReference type="eggNOG" id="KOG1286">
    <property type="taxonomic scope" value="Eukaryota"/>
</dbReference>
<dbReference type="GO" id="GO:0015171">
    <property type="term" value="F:amino acid transmembrane transporter activity"/>
    <property type="evidence" value="ECO:0007669"/>
    <property type="project" value="UniProtKB-ARBA"/>
</dbReference>
<dbReference type="Pfam" id="PF00324">
    <property type="entry name" value="AA_permease"/>
    <property type="match status" value="1"/>
</dbReference>
<feature type="transmembrane region" description="Helical" evidence="10">
    <location>
        <begin position="303"/>
        <end position="322"/>
    </location>
</feature>
<dbReference type="Proteomes" id="UP000000599">
    <property type="component" value="Chromosome E"/>
</dbReference>
<feature type="transmembrane region" description="Helical" evidence="10">
    <location>
        <begin position="403"/>
        <end position="421"/>
    </location>
</feature>
<evidence type="ECO:0000256" key="8">
    <source>
        <dbReference type="ARBA" id="ARBA00023136"/>
    </source>
</evidence>
<keyword evidence="7 10" id="KW-1133">Transmembrane helix</keyword>
<dbReference type="InParanoid" id="Q6BPS0"/>
<dbReference type="HOGENOM" id="CLU_007946_12_0_1"/>
<evidence type="ECO:0000256" key="3">
    <source>
        <dbReference type="ARBA" id="ARBA00022448"/>
    </source>
</evidence>
<dbReference type="PANTHER" id="PTHR43341:SF1">
    <property type="entry name" value="GENERAL AMINO-ACID PERMEASE GAP1"/>
    <property type="match status" value="1"/>
</dbReference>
<feature type="transmembrane region" description="Helical" evidence="10">
    <location>
        <begin position="109"/>
        <end position="137"/>
    </location>
</feature>
<dbReference type="PANTHER" id="PTHR43341">
    <property type="entry name" value="AMINO ACID PERMEASE"/>
    <property type="match status" value="1"/>
</dbReference>
<organism evidence="12 13">
    <name type="scientific">Debaryomyces hansenii (strain ATCC 36239 / CBS 767 / BCRC 21394 / JCM 1990 / NBRC 0083 / IGC 2968)</name>
    <name type="common">Yeast</name>
    <name type="synonym">Torulaspora hansenii</name>
    <dbReference type="NCBI Taxonomy" id="284592"/>
    <lineage>
        <taxon>Eukaryota</taxon>
        <taxon>Fungi</taxon>
        <taxon>Dikarya</taxon>
        <taxon>Ascomycota</taxon>
        <taxon>Saccharomycotina</taxon>
        <taxon>Pichiomycetes</taxon>
        <taxon>Debaryomycetaceae</taxon>
        <taxon>Debaryomyces</taxon>
    </lineage>
</organism>
<feature type="transmembrane region" description="Helical" evidence="10">
    <location>
        <begin position="427"/>
        <end position="451"/>
    </location>
</feature>
<dbReference type="InterPro" id="IPR004762">
    <property type="entry name" value="Amino_acid_permease_fungi"/>
</dbReference>
<dbReference type="KEGG" id="dha:DEHA2E11308g"/>
<feature type="transmembrane region" description="Helical" evidence="10">
    <location>
        <begin position="216"/>
        <end position="238"/>
    </location>
</feature>
<evidence type="ECO:0000256" key="6">
    <source>
        <dbReference type="ARBA" id="ARBA00022970"/>
    </source>
</evidence>
<evidence type="ECO:0000256" key="10">
    <source>
        <dbReference type="SAM" id="Phobius"/>
    </source>
</evidence>
<keyword evidence="5 10" id="KW-0812">Transmembrane</keyword>
<evidence type="ECO:0000256" key="7">
    <source>
        <dbReference type="ARBA" id="ARBA00022989"/>
    </source>
</evidence>
<dbReference type="RefSeq" id="XP_459800.1">
    <property type="nucleotide sequence ID" value="XM_459800.1"/>
</dbReference>
<evidence type="ECO:0000256" key="5">
    <source>
        <dbReference type="ARBA" id="ARBA00022692"/>
    </source>
</evidence>
<dbReference type="InterPro" id="IPR050524">
    <property type="entry name" value="APC_YAT"/>
</dbReference>
<feature type="transmembrane region" description="Helical" evidence="10">
    <location>
        <begin position="80"/>
        <end position="97"/>
    </location>
</feature>
<keyword evidence="3" id="KW-0813">Transport</keyword>
<gene>
    <name evidence="12" type="ordered locus">DEHA2E11308g</name>
</gene>
<feature type="region of interest" description="Disordered" evidence="9">
    <location>
        <begin position="1"/>
        <end position="39"/>
    </location>
</feature>
<evidence type="ECO:0000313" key="12">
    <source>
        <dbReference type="EMBL" id="CAG88039.1"/>
    </source>
</evidence>
<evidence type="ECO:0000256" key="2">
    <source>
        <dbReference type="ARBA" id="ARBA00006983"/>
    </source>
</evidence>
<dbReference type="FunFam" id="1.20.1740.10:FF:000017">
    <property type="entry name" value="Amino acid permease"/>
    <property type="match status" value="1"/>
</dbReference>
<keyword evidence="13" id="KW-1185">Reference proteome</keyword>
<reference evidence="12 13" key="1">
    <citation type="journal article" date="2004" name="Nature">
        <title>Genome evolution in yeasts.</title>
        <authorList>
            <consortium name="Genolevures"/>
            <person name="Dujon B."/>
            <person name="Sherman D."/>
            <person name="Fischer G."/>
            <person name="Durrens P."/>
            <person name="Casaregola S."/>
            <person name="Lafontaine I."/>
            <person name="de Montigny J."/>
            <person name="Marck C."/>
            <person name="Neuveglise C."/>
            <person name="Talla E."/>
            <person name="Goffard N."/>
            <person name="Frangeul L."/>
            <person name="Aigle M."/>
            <person name="Anthouard V."/>
            <person name="Babour A."/>
            <person name="Barbe V."/>
            <person name="Barnay S."/>
            <person name="Blanchin S."/>
            <person name="Beckerich J.M."/>
            <person name="Beyne E."/>
            <person name="Bleykasten C."/>
            <person name="Boisrame A."/>
            <person name="Boyer J."/>
            <person name="Cattolico L."/>
            <person name="Confanioleri F."/>
            <person name="de Daruvar A."/>
            <person name="Despons L."/>
            <person name="Fabre E."/>
            <person name="Fairhead C."/>
            <person name="Ferry-Dumazet H."/>
            <person name="Groppi A."/>
            <person name="Hantraye F."/>
            <person name="Hennequin C."/>
            <person name="Jauniaux N."/>
            <person name="Joyet P."/>
            <person name="Kachouri R."/>
            <person name="Kerrest A."/>
            <person name="Koszul R."/>
            <person name="Lemaire M."/>
            <person name="Lesur I."/>
            <person name="Ma L."/>
            <person name="Muller H."/>
            <person name="Nicaud J.M."/>
            <person name="Nikolski M."/>
            <person name="Oztas S."/>
            <person name="Ozier-Kalogeropoulos O."/>
            <person name="Pellenz S."/>
            <person name="Potier S."/>
            <person name="Richard G.F."/>
            <person name="Straub M.L."/>
            <person name="Suleau A."/>
            <person name="Swennene D."/>
            <person name="Tekaia F."/>
            <person name="Wesolowski-Louvel M."/>
            <person name="Westhof E."/>
            <person name="Wirth B."/>
            <person name="Zeniou-Meyer M."/>
            <person name="Zivanovic I."/>
            <person name="Bolotin-Fukuhara M."/>
            <person name="Thierry A."/>
            <person name="Bouchier C."/>
            <person name="Caudron B."/>
            <person name="Scarpelli C."/>
            <person name="Gaillardin C."/>
            <person name="Weissenbach J."/>
            <person name="Wincker P."/>
            <person name="Souciet J.L."/>
        </authorList>
    </citation>
    <scope>NUCLEOTIDE SEQUENCE [LARGE SCALE GENOMIC DNA]</scope>
    <source>
        <strain evidence="13">ATCC 36239 / CBS 767 / BCRC 21394 / JCM 1990 / NBRC 0083 / IGC 2968</strain>
    </source>
</reference>
<dbReference type="NCBIfam" id="TIGR00913">
    <property type="entry name" value="2A0310"/>
    <property type="match status" value="1"/>
</dbReference>
<evidence type="ECO:0000259" key="11">
    <source>
        <dbReference type="Pfam" id="PF00324"/>
    </source>
</evidence>
<dbReference type="Gene3D" id="1.20.1740.10">
    <property type="entry name" value="Amino acid/polyamine transporter I"/>
    <property type="match status" value="1"/>
</dbReference>
<evidence type="ECO:0000256" key="9">
    <source>
        <dbReference type="SAM" id="MobiDB-lite"/>
    </source>
</evidence>
<dbReference type="GO" id="GO:0005886">
    <property type="term" value="C:plasma membrane"/>
    <property type="evidence" value="ECO:0007669"/>
    <property type="project" value="UniProtKB-SubCell"/>
</dbReference>
<dbReference type="OrthoDB" id="3900342at2759"/>
<dbReference type="OMA" id="HLIMIAI"/>
<keyword evidence="6" id="KW-0029">Amino-acid transport</keyword>
<dbReference type="PROSITE" id="PS00218">
    <property type="entry name" value="AMINO_ACID_PERMEASE_1"/>
    <property type="match status" value="1"/>
</dbReference>
<feature type="domain" description="Amino acid permease/ SLC12A" evidence="11">
    <location>
        <begin position="80"/>
        <end position="536"/>
    </location>
</feature>
<keyword evidence="4" id="KW-1003">Cell membrane</keyword>
<evidence type="ECO:0000256" key="1">
    <source>
        <dbReference type="ARBA" id="ARBA00004651"/>
    </source>
</evidence>
<keyword evidence="8 10" id="KW-0472">Membrane</keyword>
<dbReference type="InterPro" id="IPR004840">
    <property type="entry name" value="Amino_acid_permease_CS"/>
</dbReference>